<proteinExistence type="predicted"/>
<evidence type="ECO:0000313" key="2">
    <source>
        <dbReference type="Proteomes" id="UP001596074"/>
    </source>
</evidence>
<protein>
    <submittedName>
        <fullName evidence="1">Uncharacterized protein</fullName>
    </submittedName>
</protein>
<dbReference type="RefSeq" id="WP_378282913.1">
    <property type="nucleotide sequence ID" value="NZ_JBHSON010000021.1"/>
</dbReference>
<keyword evidence="2" id="KW-1185">Reference proteome</keyword>
<evidence type="ECO:0000313" key="1">
    <source>
        <dbReference type="EMBL" id="MFC5747294.1"/>
    </source>
</evidence>
<organism evidence="1 2">
    <name type="scientific">Actinomadura rugatobispora</name>
    <dbReference type="NCBI Taxonomy" id="1994"/>
    <lineage>
        <taxon>Bacteria</taxon>
        <taxon>Bacillati</taxon>
        <taxon>Actinomycetota</taxon>
        <taxon>Actinomycetes</taxon>
        <taxon>Streptosporangiales</taxon>
        <taxon>Thermomonosporaceae</taxon>
        <taxon>Actinomadura</taxon>
    </lineage>
</organism>
<accession>A0ABW0ZZF6</accession>
<name>A0ABW0ZZF6_9ACTN</name>
<dbReference type="Proteomes" id="UP001596074">
    <property type="component" value="Unassembled WGS sequence"/>
</dbReference>
<comment type="caution">
    <text evidence="1">The sequence shown here is derived from an EMBL/GenBank/DDBJ whole genome shotgun (WGS) entry which is preliminary data.</text>
</comment>
<gene>
    <name evidence="1" type="ORF">ACFPZN_16830</name>
</gene>
<sequence length="41" mass="4460">MGLQVMLEDLAWWAAALDKARADGELIPGRFRFRAALTAGA</sequence>
<reference evidence="2" key="1">
    <citation type="journal article" date="2019" name="Int. J. Syst. Evol. Microbiol.">
        <title>The Global Catalogue of Microorganisms (GCM) 10K type strain sequencing project: providing services to taxonomists for standard genome sequencing and annotation.</title>
        <authorList>
            <consortium name="The Broad Institute Genomics Platform"/>
            <consortium name="The Broad Institute Genome Sequencing Center for Infectious Disease"/>
            <person name="Wu L."/>
            <person name="Ma J."/>
        </authorList>
    </citation>
    <scope>NUCLEOTIDE SEQUENCE [LARGE SCALE GENOMIC DNA]</scope>
    <source>
        <strain evidence="2">KCTC 42087</strain>
    </source>
</reference>
<dbReference type="EMBL" id="JBHSON010000021">
    <property type="protein sequence ID" value="MFC5747294.1"/>
    <property type="molecule type" value="Genomic_DNA"/>
</dbReference>